<proteinExistence type="predicted"/>
<dbReference type="KEGG" id="bon:A361_15960"/>
<dbReference type="RefSeq" id="WP_019382193.1">
    <property type="nucleotide sequence ID" value="NZ_CP015506.1"/>
</dbReference>
<evidence type="ECO:0000313" key="2">
    <source>
        <dbReference type="Proteomes" id="UP000077856"/>
    </source>
</evidence>
<reference evidence="1 2" key="1">
    <citation type="submission" date="2016-04" db="EMBL/GenBank/DDBJ databases">
        <title>Complete genome sequence of Bacillus oceanisediminis strain 2691.</title>
        <authorList>
            <person name="Jeong H."/>
            <person name="Kim H.J."/>
            <person name="Lee D.-W."/>
        </authorList>
    </citation>
    <scope>NUCLEOTIDE SEQUENCE [LARGE SCALE GENOMIC DNA]</scope>
    <source>
        <strain evidence="1 2">2691</strain>
    </source>
</reference>
<dbReference type="EMBL" id="CP015506">
    <property type="protein sequence ID" value="AND40580.1"/>
    <property type="molecule type" value="Genomic_DNA"/>
</dbReference>
<accession>A0A160MCD1</accession>
<protein>
    <submittedName>
        <fullName evidence="1">Uncharacterized protein</fullName>
    </submittedName>
</protein>
<evidence type="ECO:0000313" key="1">
    <source>
        <dbReference type="EMBL" id="AND40580.1"/>
    </source>
</evidence>
<dbReference type="STRING" id="1196031.A361_15960"/>
<dbReference type="AlphaFoldDB" id="A0A160MCD1"/>
<sequence>MKNLTIFTASAVKPNIIVNPADDSDRMEPPAGWSISADNPEDIIHGFSQLKIKKEFKLRGYQYFSGGNGNGMVWAIPAAMELPDPDLCDQMDDFFLSPPKPQFALDDFMGAIDGDRSPLSYLQAAIALHELYEFGAIWHGCSWGQDRILPYTDDYREEMRSDIDERNPRIEDYLNFIHPWDELKEIPDILHPHFFYKNGKPVIIFYTVNDIGYYKLNRYIHTFEKESYIQKVKREEIGSGPGGIIF</sequence>
<dbReference type="Proteomes" id="UP000077856">
    <property type="component" value="Chromosome"/>
</dbReference>
<dbReference type="eggNOG" id="ENOG5030KF1">
    <property type="taxonomic scope" value="Bacteria"/>
</dbReference>
<name>A0A160MCD1_9BACI</name>
<gene>
    <name evidence="1" type="ORF">A361_15960</name>
</gene>
<organism evidence="1 2">
    <name type="scientific">Cytobacillus oceanisediminis 2691</name>
    <dbReference type="NCBI Taxonomy" id="1196031"/>
    <lineage>
        <taxon>Bacteria</taxon>
        <taxon>Bacillati</taxon>
        <taxon>Bacillota</taxon>
        <taxon>Bacilli</taxon>
        <taxon>Bacillales</taxon>
        <taxon>Bacillaceae</taxon>
        <taxon>Cytobacillus</taxon>
    </lineage>
</organism>